<protein>
    <recommendedName>
        <fullName evidence="1">DUF6933 domain-containing protein</fullName>
    </recommendedName>
</protein>
<accession>A0A931HW14</accession>
<reference evidence="2 3" key="1">
    <citation type="journal article" date="2005" name="Int. J. Syst. Evol. Microbiol.">
        <title>Halobacillus yeomjeoni sp. nov., isolated from a marine solar saltern in Korea.</title>
        <authorList>
            <person name="Yoon J.H."/>
            <person name="Kang S.J."/>
            <person name="Lee C.H."/>
            <person name="Oh H.W."/>
            <person name="Oh T.K."/>
        </authorList>
    </citation>
    <scope>NUCLEOTIDE SEQUENCE [LARGE SCALE GENOMIC DNA]</scope>
    <source>
        <strain evidence="2 3">KCTC 3957</strain>
    </source>
</reference>
<evidence type="ECO:0000313" key="2">
    <source>
        <dbReference type="EMBL" id="MBH0230433.1"/>
    </source>
</evidence>
<feature type="domain" description="DUF6933" evidence="1">
    <location>
        <begin position="4"/>
        <end position="159"/>
    </location>
</feature>
<keyword evidence="3" id="KW-1185">Reference proteome</keyword>
<dbReference type="AlphaFoldDB" id="A0A931HW14"/>
<dbReference type="EMBL" id="JADZSC010000002">
    <property type="protein sequence ID" value="MBH0230433.1"/>
    <property type="molecule type" value="Genomic_DNA"/>
</dbReference>
<dbReference type="Proteomes" id="UP000614490">
    <property type="component" value="Unassembled WGS sequence"/>
</dbReference>
<name>A0A931HW14_9BACI</name>
<organism evidence="2 3">
    <name type="scientific">Halobacillus yeomjeoni</name>
    <dbReference type="NCBI Taxonomy" id="311194"/>
    <lineage>
        <taxon>Bacteria</taxon>
        <taxon>Bacillati</taxon>
        <taxon>Bacillota</taxon>
        <taxon>Bacilli</taxon>
        <taxon>Bacillales</taxon>
        <taxon>Bacillaceae</taxon>
        <taxon>Halobacillus</taxon>
    </lineage>
</organism>
<evidence type="ECO:0000259" key="1">
    <source>
        <dbReference type="Pfam" id="PF22016"/>
    </source>
</evidence>
<dbReference type="Pfam" id="PF22016">
    <property type="entry name" value="DUF6933"/>
    <property type="match status" value="1"/>
</dbReference>
<comment type="caution">
    <text evidence="2">The sequence shown here is derived from an EMBL/GenBank/DDBJ whole genome shotgun (WGS) entry which is preliminary data.</text>
</comment>
<evidence type="ECO:0000313" key="3">
    <source>
        <dbReference type="Proteomes" id="UP000614490"/>
    </source>
</evidence>
<gene>
    <name evidence="2" type="ORF">H0267_09440</name>
</gene>
<proteinExistence type="predicted"/>
<sequence>MFVIGATKKLQDKLDKTIESTDDYEHIPALYRWHANLIKVNKRNCLILMNDETGLNLTLLGLKKQQFENLDDVIKGSLKQLLQVLKVDEAIINQMLSEADPIVYTKTSSRQILGMLNEIKYSIEIKTEDQAYEDIDAVELNEFNNNHIFNPLKQSTPIKTFIKHFEKE</sequence>
<dbReference type="InterPro" id="IPR053864">
    <property type="entry name" value="DUF6933"/>
</dbReference>
<dbReference type="RefSeq" id="WP_197317067.1">
    <property type="nucleotide sequence ID" value="NZ_JADZSC010000002.1"/>
</dbReference>